<accession>A0ABP0NL54</accession>
<protein>
    <submittedName>
        <fullName evidence="1">Uncharacterized protein</fullName>
    </submittedName>
</protein>
<gene>
    <name evidence="1" type="ORF">CCMP2556_LOCUS31249</name>
</gene>
<comment type="caution">
    <text evidence="1">The sequence shown here is derived from an EMBL/GenBank/DDBJ whole genome shotgun (WGS) entry which is preliminary data.</text>
</comment>
<reference evidence="1 2" key="1">
    <citation type="submission" date="2024-02" db="EMBL/GenBank/DDBJ databases">
        <authorList>
            <person name="Chen Y."/>
            <person name="Shah S."/>
            <person name="Dougan E. K."/>
            <person name="Thang M."/>
            <person name="Chan C."/>
        </authorList>
    </citation>
    <scope>NUCLEOTIDE SEQUENCE [LARGE SCALE GENOMIC DNA]</scope>
</reference>
<keyword evidence="2" id="KW-1185">Reference proteome</keyword>
<organism evidence="1 2">
    <name type="scientific">Durusdinium trenchii</name>
    <dbReference type="NCBI Taxonomy" id="1381693"/>
    <lineage>
        <taxon>Eukaryota</taxon>
        <taxon>Sar</taxon>
        <taxon>Alveolata</taxon>
        <taxon>Dinophyceae</taxon>
        <taxon>Suessiales</taxon>
        <taxon>Symbiodiniaceae</taxon>
        <taxon>Durusdinium</taxon>
    </lineage>
</organism>
<sequence>MCATSDVRRGWAAQRCDPAELGGPTWCLQRRETPPSERDVDTYNVRNEAVFYACESTVGRNGAEIAAQVAELKEAGGTLTEMIRVACREAGNCVSKRRKGKGKAKAEL</sequence>
<dbReference type="Proteomes" id="UP001642484">
    <property type="component" value="Unassembled WGS sequence"/>
</dbReference>
<dbReference type="EMBL" id="CAXAMN010021806">
    <property type="protein sequence ID" value="CAK9063587.1"/>
    <property type="molecule type" value="Genomic_DNA"/>
</dbReference>
<evidence type="ECO:0000313" key="1">
    <source>
        <dbReference type="EMBL" id="CAK9063587.1"/>
    </source>
</evidence>
<evidence type="ECO:0000313" key="2">
    <source>
        <dbReference type="Proteomes" id="UP001642484"/>
    </source>
</evidence>
<name>A0ABP0NL54_9DINO</name>
<proteinExistence type="predicted"/>